<keyword evidence="1" id="KW-1133">Transmembrane helix</keyword>
<feature type="transmembrane region" description="Helical" evidence="1">
    <location>
        <begin position="83"/>
        <end position="101"/>
    </location>
</feature>
<reference evidence="3 4" key="1">
    <citation type="journal article" date="2021" name="Microorganisms">
        <title>The Ever-Expanding Pseudomonas Genus: Description of 43 New Species and Partition of the Pseudomonas putida Group.</title>
        <authorList>
            <person name="Girard L."/>
            <person name="Lood C."/>
            <person name="Hofte M."/>
            <person name="Vandamme P."/>
            <person name="Rokni-Zadeh H."/>
            <person name="van Noort V."/>
            <person name="Lavigne R."/>
            <person name="De Mot R."/>
        </authorList>
    </citation>
    <scope>NUCLEOTIDE SEQUENCE [LARGE SCALE GENOMIC DNA]</scope>
    <source>
        <strain evidence="3 4">SWRI17</strain>
    </source>
</reference>
<keyword evidence="1" id="KW-0472">Membrane</keyword>
<protein>
    <submittedName>
        <fullName evidence="3">Acyltransferase</fullName>
    </submittedName>
</protein>
<organism evidence="3 4">
    <name type="scientific">Pseudomonas canavaninivorans</name>
    <dbReference type="NCBI Taxonomy" id="2842348"/>
    <lineage>
        <taxon>Bacteria</taxon>
        <taxon>Pseudomonadati</taxon>
        <taxon>Pseudomonadota</taxon>
        <taxon>Gammaproteobacteria</taxon>
        <taxon>Pseudomonadales</taxon>
        <taxon>Pseudomonadaceae</taxon>
        <taxon>Pseudomonas</taxon>
    </lineage>
</organism>
<accession>A0ABX8QKL9</accession>
<dbReference type="PANTHER" id="PTHR23028">
    <property type="entry name" value="ACETYLTRANSFERASE"/>
    <property type="match status" value="1"/>
</dbReference>
<dbReference type="Pfam" id="PF01757">
    <property type="entry name" value="Acyl_transf_3"/>
    <property type="match status" value="1"/>
</dbReference>
<proteinExistence type="predicted"/>
<feature type="transmembrane region" description="Helical" evidence="1">
    <location>
        <begin position="312"/>
        <end position="334"/>
    </location>
</feature>
<name>A0ABX8QKL9_PSECO</name>
<evidence type="ECO:0000259" key="2">
    <source>
        <dbReference type="Pfam" id="PF01757"/>
    </source>
</evidence>
<feature type="domain" description="Acyltransferase 3" evidence="2">
    <location>
        <begin position="7"/>
        <end position="331"/>
    </location>
</feature>
<dbReference type="RefSeq" id="WP_217861841.1">
    <property type="nucleotide sequence ID" value="NZ_CP077080.1"/>
</dbReference>
<gene>
    <name evidence="3" type="ORF">KSS97_13095</name>
</gene>
<evidence type="ECO:0000313" key="4">
    <source>
        <dbReference type="Proteomes" id="UP000824066"/>
    </source>
</evidence>
<feature type="transmembrane region" description="Helical" evidence="1">
    <location>
        <begin position="42"/>
        <end position="62"/>
    </location>
</feature>
<keyword evidence="1" id="KW-0812">Transmembrane</keyword>
<sequence length="368" mass="41803">MEKRRIEAVDYLRGCMALAIMFYHFIGWSSGVPDGNTVLGRLGVYGVSIFYILSGMSLYVAYNNVSWDKREILTFWKRRILRIAPLYWVACIAVLVLLKGYKNRSFETIIENLTLTFSFLDYSNYIPTGGWSIGNEICFYIVFPILLASAKNIYAFTSLCIVLFAAYLQFAFFTLSDDSSLVIQWKLYIHPLNQAFLFAGGIILAKVSSHARHSTLPRSAYIALFFLSLSGLFLYGDTPSGINLVTSTNRLVFTVFSLAACYACFNLNAAGKSWFEKVLKHLGNISYSVYMLHGFLFFYLQKHLYKGFVKNLTLSQFAFFIVVPIVIIAATYCFRKIETPFIRLGKITSGPFKERLKTAFSRPAARTD</sequence>
<feature type="transmembrane region" description="Helical" evidence="1">
    <location>
        <begin position="251"/>
        <end position="270"/>
    </location>
</feature>
<dbReference type="Proteomes" id="UP000824066">
    <property type="component" value="Chromosome"/>
</dbReference>
<feature type="transmembrane region" description="Helical" evidence="1">
    <location>
        <begin position="153"/>
        <end position="175"/>
    </location>
</feature>
<evidence type="ECO:0000256" key="1">
    <source>
        <dbReference type="SAM" id="Phobius"/>
    </source>
</evidence>
<feature type="transmembrane region" description="Helical" evidence="1">
    <location>
        <begin position="12"/>
        <end position="30"/>
    </location>
</feature>
<keyword evidence="4" id="KW-1185">Reference proteome</keyword>
<dbReference type="InterPro" id="IPR050879">
    <property type="entry name" value="Acyltransferase_3"/>
</dbReference>
<feature type="transmembrane region" description="Helical" evidence="1">
    <location>
        <begin position="282"/>
        <end position="300"/>
    </location>
</feature>
<keyword evidence="3" id="KW-0012">Acyltransferase</keyword>
<dbReference type="InterPro" id="IPR002656">
    <property type="entry name" value="Acyl_transf_3_dom"/>
</dbReference>
<feature type="transmembrane region" description="Helical" evidence="1">
    <location>
        <begin position="219"/>
        <end position="236"/>
    </location>
</feature>
<feature type="transmembrane region" description="Helical" evidence="1">
    <location>
        <begin position="125"/>
        <end position="146"/>
    </location>
</feature>
<dbReference type="EMBL" id="CP077080">
    <property type="protein sequence ID" value="QXI55822.1"/>
    <property type="molecule type" value="Genomic_DNA"/>
</dbReference>
<dbReference type="GO" id="GO:0016746">
    <property type="term" value="F:acyltransferase activity"/>
    <property type="evidence" value="ECO:0007669"/>
    <property type="project" value="UniProtKB-KW"/>
</dbReference>
<keyword evidence="3" id="KW-0808">Transferase</keyword>
<evidence type="ECO:0000313" key="3">
    <source>
        <dbReference type="EMBL" id="QXI55822.1"/>
    </source>
</evidence>
<feature type="transmembrane region" description="Helical" evidence="1">
    <location>
        <begin position="187"/>
        <end position="207"/>
    </location>
</feature>